<dbReference type="GO" id="GO:0003677">
    <property type="term" value="F:DNA binding"/>
    <property type="evidence" value="ECO:0007669"/>
    <property type="project" value="InterPro"/>
</dbReference>
<evidence type="ECO:0000256" key="1">
    <source>
        <dbReference type="SAM" id="MobiDB-lite"/>
    </source>
</evidence>
<dbReference type="InterPro" id="IPR027816">
    <property type="entry name" value="MAJIN"/>
</dbReference>
<feature type="compositionally biased region" description="Basic and acidic residues" evidence="1">
    <location>
        <begin position="207"/>
        <end position="218"/>
    </location>
</feature>
<proteinExistence type="predicted"/>
<reference evidence="2 3" key="1">
    <citation type="journal article" date="2018" name="G3 (Bethesda)">
        <title>A High-Quality Reference Genome for the Invasive Mosquitofish Gambusia affinis Using a Chicago Library.</title>
        <authorList>
            <person name="Hoffberg S.L."/>
            <person name="Troendle N.J."/>
            <person name="Glenn T.C."/>
            <person name="Mahmud O."/>
            <person name="Louha S."/>
            <person name="Chalopin D."/>
            <person name="Bennetzen J.L."/>
            <person name="Mauricio R."/>
        </authorList>
    </citation>
    <scope>NUCLEOTIDE SEQUENCE [LARGE SCALE GENOMIC DNA]</scope>
    <source>
        <strain evidence="2">NE01/NJP1002.9</strain>
        <tissue evidence="2">Muscle</tissue>
    </source>
</reference>
<accession>A0A315VVA2</accession>
<gene>
    <name evidence="2" type="ORF">CCH79_00011628</name>
</gene>
<evidence type="ECO:0000313" key="3">
    <source>
        <dbReference type="Proteomes" id="UP000250572"/>
    </source>
</evidence>
<dbReference type="Proteomes" id="UP000250572">
    <property type="component" value="Unassembled WGS sequence"/>
</dbReference>
<organism evidence="2 3">
    <name type="scientific">Gambusia affinis</name>
    <name type="common">Western mosquitofish</name>
    <name type="synonym">Heterandria affinis</name>
    <dbReference type="NCBI Taxonomy" id="33528"/>
    <lineage>
        <taxon>Eukaryota</taxon>
        <taxon>Metazoa</taxon>
        <taxon>Chordata</taxon>
        <taxon>Craniata</taxon>
        <taxon>Vertebrata</taxon>
        <taxon>Euteleostomi</taxon>
        <taxon>Actinopterygii</taxon>
        <taxon>Neopterygii</taxon>
        <taxon>Teleostei</taxon>
        <taxon>Neoteleostei</taxon>
        <taxon>Acanthomorphata</taxon>
        <taxon>Ovalentaria</taxon>
        <taxon>Atherinomorphae</taxon>
        <taxon>Cyprinodontiformes</taxon>
        <taxon>Poeciliidae</taxon>
        <taxon>Poeciliinae</taxon>
        <taxon>Gambusia</taxon>
    </lineage>
</organism>
<dbReference type="GO" id="GO:0007129">
    <property type="term" value="P:homologous chromosome pairing at meiosis"/>
    <property type="evidence" value="ECO:0007669"/>
    <property type="project" value="TreeGrafter"/>
</dbReference>
<name>A0A315VVA2_GAMAF</name>
<feature type="region of interest" description="Disordered" evidence="1">
    <location>
        <begin position="199"/>
        <end position="219"/>
    </location>
</feature>
<feature type="compositionally biased region" description="Low complexity" evidence="1">
    <location>
        <begin position="257"/>
        <end position="269"/>
    </location>
</feature>
<comment type="caution">
    <text evidence="2">The sequence shown here is derived from an EMBL/GenBank/DDBJ whole genome shotgun (WGS) entry which is preliminary data.</text>
</comment>
<keyword evidence="3" id="KW-1185">Reference proteome</keyword>
<dbReference type="PANTHER" id="PTHR35824:SF1">
    <property type="entry name" value="MEMBRANE-ANCHORED JUNCTION PROTEIN"/>
    <property type="match status" value="1"/>
</dbReference>
<evidence type="ECO:0000313" key="2">
    <source>
        <dbReference type="EMBL" id="PWA27142.1"/>
    </source>
</evidence>
<protein>
    <submittedName>
        <fullName evidence="2">Uncharacterized protein</fullName>
    </submittedName>
</protein>
<dbReference type="GO" id="GO:0005637">
    <property type="term" value="C:nuclear inner membrane"/>
    <property type="evidence" value="ECO:0007669"/>
    <property type="project" value="TreeGrafter"/>
</dbReference>
<dbReference type="Pfam" id="PF15077">
    <property type="entry name" value="MAJIN"/>
    <property type="match status" value="1"/>
</dbReference>
<feature type="region of interest" description="Disordered" evidence="1">
    <location>
        <begin position="233"/>
        <end position="280"/>
    </location>
</feature>
<dbReference type="EMBL" id="NHOQ01001086">
    <property type="protein sequence ID" value="PWA27142.1"/>
    <property type="molecule type" value="Genomic_DNA"/>
</dbReference>
<dbReference type="GO" id="GO:0070197">
    <property type="term" value="P:meiotic attachment of telomere to nuclear envelope"/>
    <property type="evidence" value="ECO:0007669"/>
    <property type="project" value="TreeGrafter"/>
</dbReference>
<dbReference type="PANTHER" id="PTHR35824">
    <property type="entry name" value="MEMBRANE-ANCHORED JUNCTION PROTEIN MAJIN"/>
    <property type="match status" value="1"/>
</dbReference>
<dbReference type="AlphaFoldDB" id="A0A315VVA2"/>
<sequence length="280" mass="31681">METQLVMCTCAGVRSQFFATSRITGFIAIDRCTVEGSVSSSQSSIHSLINICRATKLVGPKTQQRHLKPGVQGNRIYGRSEMALRPFSFPSPETRFFTADSLIYNEDEILQEGGFDKELEEIVRAVLGNLDCLQPFSTQHFIIFPCILSFTLFAHHYKKSWGKVCKHDAKKLSYYPFAIILYLEKNTFRGNQREKIKEMQLIPTFSDEPRPKRSRGDSPLEDAIIKQLMKDMEAEGSKSITGSQQRMTGCPRNQGFSSNSSERSSRSSSDLLKIKQEITP</sequence>
<dbReference type="STRING" id="33528.ENSGAFP00000022281"/>
<feature type="compositionally biased region" description="Polar residues" evidence="1">
    <location>
        <begin position="238"/>
        <end position="247"/>
    </location>
</feature>